<name>A0A9P6BYL3_9AGAR</name>
<dbReference type="PANTHER" id="PTHR43544">
    <property type="entry name" value="SHORT-CHAIN DEHYDROGENASE/REDUCTASE"/>
    <property type="match status" value="1"/>
</dbReference>
<dbReference type="Proteomes" id="UP000807342">
    <property type="component" value="Unassembled WGS sequence"/>
</dbReference>
<sequence>MVPWSPVTGELSVIFSSIGVIGLVGDIKWHYFVQSQPPSTIAAQLWRDQSVSKRETGVPSPLVHCLPSTRDNKASNAIARAFCELDELDDNEQGAPKIPLAVAKMRYTSVIASIKAYLATLGDYGGDTGDDGSSTAPPKEEIPAHLVPTSDEFQSALKVLRYLQLPHFHRDPTPDDKDSSVEHIERVIARVQSELNFGDHTRAAGRRRWRRVGGHRQCYICRFFITSPHPLYPSLCHPCGDFNLSSSVISLPQNLRLQGKTVVVTGGRVNLGFHIALSLLRCGAFVIVTTRYPQDARTKYLEERDNVEWKDRLKIVGADFRAVRDVFDLVAEVKGTLKTWGSEKLDILINNAAQTLTGSLEKEQASIHRERILLENAGATNDNSILVAETQYQPRIRGGQSIPYITDQRVEGLVESIPHVEGSEPPTNSPEVTSTFKSSWVQDISGTPYEDVISAHGVNTFAPFILLRELLPLLKGVPTSRPPSPHGSVRPRAYVINVSCRKGVPQRNRNSAAKDGHHFRTNMSKAALNMLTETEAAKTWKKDKVAINAVDPGCLSADPMCAWLVGRNGQVYPMDWEDGAARVLWPVAKGKAEGVAIWGKFLRHFTQVDVSRWN</sequence>
<evidence type="ECO:0000256" key="1">
    <source>
        <dbReference type="ARBA" id="ARBA00006484"/>
    </source>
</evidence>
<dbReference type="Gene3D" id="3.40.50.720">
    <property type="entry name" value="NAD(P)-binding Rossmann-like Domain"/>
    <property type="match status" value="2"/>
</dbReference>
<organism evidence="2 3">
    <name type="scientific">Macrolepiota fuliginosa MF-IS2</name>
    <dbReference type="NCBI Taxonomy" id="1400762"/>
    <lineage>
        <taxon>Eukaryota</taxon>
        <taxon>Fungi</taxon>
        <taxon>Dikarya</taxon>
        <taxon>Basidiomycota</taxon>
        <taxon>Agaricomycotina</taxon>
        <taxon>Agaricomycetes</taxon>
        <taxon>Agaricomycetidae</taxon>
        <taxon>Agaricales</taxon>
        <taxon>Agaricineae</taxon>
        <taxon>Agaricaceae</taxon>
        <taxon>Macrolepiota</taxon>
    </lineage>
</organism>
<dbReference type="InterPro" id="IPR002347">
    <property type="entry name" value="SDR_fam"/>
</dbReference>
<dbReference type="InterPro" id="IPR051468">
    <property type="entry name" value="Fungal_SecMetab_SDRs"/>
</dbReference>
<comment type="caution">
    <text evidence="2">The sequence shown here is derived from an EMBL/GenBank/DDBJ whole genome shotgun (WGS) entry which is preliminary data.</text>
</comment>
<dbReference type="PANTHER" id="PTHR43544:SF2">
    <property type="entry name" value="OXIDOREDUCTASE"/>
    <property type="match status" value="1"/>
</dbReference>
<accession>A0A9P6BYL3</accession>
<comment type="similarity">
    <text evidence="1">Belongs to the short-chain dehydrogenases/reductases (SDR) family.</text>
</comment>
<keyword evidence="3" id="KW-1185">Reference proteome</keyword>
<dbReference type="GO" id="GO:0016491">
    <property type="term" value="F:oxidoreductase activity"/>
    <property type="evidence" value="ECO:0007669"/>
    <property type="project" value="TreeGrafter"/>
</dbReference>
<dbReference type="EMBL" id="MU151311">
    <property type="protein sequence ID" value="KAF9445281.1"/>
    <property type="molecule type" value="Genomic_DNA"/>
</dbReference>
<dbReference type="SUPFAM" id="SSF51735">
    <property type="entry name" value="NAD(P)-binding Rossmann-fold domains"/>
    <property type="match status" value="1"/>
</dbReference>
<proteinExistence type="inferred from homology"/>
<dbReference type="OrthoDB" id="191139at2759"/>
<protein>
    <submittedName>
        <fullName evidence="2">NAD(P)-binding protein</fullName>
    </submittedName>
</protein>
<gene>
    <name evidence="2" type="ORF">P691DRAFT_795711</name>
</gene>
<evidence type="ECO:0000313" key="3">
    <source>
        <dbReference type="Proteomes" id="UP000807342"/>
    </source>
</evidence>
<evidence type="ECO:0000313" key="2">
    <source>
        <dbReference type="EMBL" id="KAF9445281.1"/>
    </source>
</evidence>
<dbReference type="GO" id="GO:0005737">
    <property type="term" value="C:cytoplasm"/>
    <property type="evidence" value="ECO:0007669"/>
    <property type="project" value="TreeGrafter"/>
</dbReference>
<dbReference type="AlphaFoldDB" id="A0A9P6BYL3"/>
<reference evidence="2" key="1">
    <citation type="submission" date="2020-11" db="EMBL/GenBank/DDBJ databases">
        <authorList>
            <consortium name="DOE Joint Genome Institute"/>
            <person name="Ahrendt S."/>
            <person name="Riley R."/>
            <person name="Andreopoulos W."/>
            <person name="Labutti K."/>
            <person name="Pangilinan J."/>
            <person name="Ruiz-Duenas F.J."/>
            <person name="Barrasa J.M."/>
            <person name="Sanchez-Garcia M."/>
            <person name="Camarero S."/>
            <person name="Miyauchi S."/>
            <person name="Serrano A."/>
            <person name="Linde D."/>
            <person name="Babiker R."/>
            <person name="Drula E."/>
            <person name="Ayuso-Fernandez I."/>
            <person name="Pacheco R."/>
            <person name="Padilla G."/>
            <person name="Ferreira P."/>
            <person name="Barriuso J."/>
            <person name="Kellner H."/>
            <person name="Castanera R."/>
            <person name="Alfaro M."/>
            <person name="Ramirez L."/>
            <person name="Pisabarro A.G."/>
            <person name="Kuo A."/>
            <person name="Tritt A."/>
            <person name="Lipzen A."/>
            <person name="He G."/>
            <person name="Yan M."/>
            <person name="Ng V."/>
            <person name="Cullen D."/>
            <person name="Martin F."/>
            <person name="Rosso M.-N."/>
            <person name="Henrissat B."/>
            <person name="Hibbett D."/>
            <person name="Martinez A.T."/>
            <person name="Grigoriev I.V."/>
        </authorList>
    </citation>
    <scope>NUCLEOTIDE SEQUENCE</scope>
    <source>
        <strain evidence="2">MF-IS2</strain>
    </source>
</reference>
<dbReference type="InterPro" id="IPR036291">
    <property type="entry name" value="NAD(P)-bd_dom_sf"/>
</dbReference>
<dbReference type="Pfam" id="PF00106">
    <property type="entry name" value="adh_short"/>
    <property type="match status" value="1"/>
</dbReference>